<protein>
    <submittedName>
        <fullName evidence="2">Uncharacterized protein</fullName>
    </submittedName>
</protein>
<dbReference type="RefSeq" id="XP_007375018.1">
    <property type="nucleotide sequence ID" value="XM_007374956.1"/>
</dbReference>
<feature type="region of interest" description="Disordered" evidence="1">
    <location>
        <begin position="267"/>
        <end position="301"/>
    </location>
</feature>
<dbReference type="HOGENOM" id="CLU_027889_1_0_1"/>
<dbReference type="GeneID" id="18873600"/>
<feature type="compositionally biased region" description="Basic residues" evidence="1">
    <location>
        <begin position="201"/>
        <end position="211"/>
    </location>
</feature>
<organism evidence="3">
    <name type="scientific">Spathaspora passalidarum (strain NRRL Y-27907 / 11-Y1)</name>
    <dbReference type="NCBI Taxonomy" id="619300"/>
    <lineage>
        <taxon>Eukaryota</taxon>
        <taxon>Fungi</taxon>
        <taxon>Dikarya</taxon>
        <taxon>Ascomycota</taxon>
        <taxon>Saccharomycotina</taxon>
        <taxon>Pichiomycetes</taxon>
        <taxon>Debaryomycetaceae</taxon>
        <taxon>Spathaspora</taxon>
    </lineage>
</organism>
<dbReference type="KEGG" id="spaa:SPAPADRAFT_60853"/>
<dbReference type="STRING" id="619300.G3AMQ9"/>
<sequence length="533" mass="58803">MAYSLDANKWKAYQFSDPFAVGPDCDAYPITNLRQEIKFTDTASDALKLGYIACDFCDPCHSSIVDVDLLIKCVSTINHQIGFMPPLLDEDEEYNTQKIKENILETKRANEEQILKTFNNVISNEGSYQHRYSVPIFNTSGKLSKDLESTPLSKNDSDHYRLVDLACRHLALAAAVSVFQPHSRIVTSPEVEDRNPSTGGSKKKRRRRRRGGVLGFKELAAKSKLSAWHFHRVFKSVTGLTPKTYGDKCFDFLKKVEKSGEYTTFQEAPVYNSPPMSSNSQSRPVSSIKDGESSLGASPLQQNSPYRMVKLENTPMLFKTDFFSPTQQLSQQTYTNPSVMITPPNESIQYTTLSPTQALDSQGSATSIPNLNISAELQRQLNPMTQTSSSTTAYGDLPATSADDIFPSRAFSLPELSRSGTSALLSNTFPADLNVGVAAAQQSLLDPQVTHQQGFDPIAPEYDLSREIYPELSRSLGPSHANVTFEIGPSDLASNAMVGTLSAPENLGYSTTEDIFSNDQKYNPQMLSTNIGL</sequence>
<feature type="region of interest" description="Disordered" evidence="1">
    <location>
        <begin position="187"/>
        <end position="212"/>
    </location>
</feature>
<evidence type="ECO:0000256" key="1">
    <source>
        <dbReference type="SAM" id="MobiDB-lite"/>
    </source>
</evidence>
<dbReference type="SUPFAM" id="SSF57884">
    <property type="entry name" value="Ada DNA repair protein, N-terminal domain (N-Ada 10)"/>
    <property type="match status" value="1"/>
</dbReference>
<reference evidence="2 3" key="1">
    <citation type="journal article" date="2011" name="Proc. Natl. Acad. Sci. U.S.A.">
        <title>Comparative genomics of xylose-fermenting fungi for enhanced biofuel production.</title>
        <authorList>
            <person name="Wohlbach D.J."/>
            <person name="Kuo A."/>
            <person name="Sato T.K."/>
            <person name="Potts K.M."/>
            <person name="Salamov A.A."/>
            <person name="LaButti K.M."/>
            <person name="Sun H."/>
            <person name="Clum A."/>
            <person name="Pangilinan J.L."/>
            <person name="Lindquist E.A."/>
            <person name="Lucas S."/>
            <person name="Lapidus A."/>
            <person name="Jin M."/>
            <person name="Gunawan C."/>
            <person name="Balan V."/>
            <person name="Dale B.E."/>
            <person name="Jeffries T.W."/>
            <person name="Zinkel R."/>
            <person name="Barry K.W."/>
            <person name="Grigoriev I.V."/>
            <person name="Gasch A.P."/>
        </authorList>
    </citation>
    <scope>NUCLEOTIDE SEQUENCE [LARGE SCALE GENOMIC DNA]</scope>
    <source>
        <strain evidence="3">NRRL Y-27907 / 11-Y1</strain>
    </source>
</reference>
<keyword evidence="3" id="KW-1185">Reference proteome</keyword>
<dbReference type="EMBL" id="GL996501">
    <property type="protein sequence ID" value="EGW33503.1"/>
    <property type="molecule type" value="Genomic_DNA"/>
</dbReference>
<evidence type="ECO:0000313" key="3">
    <source>
        <dbReference type="Proteomes" id="UP000000709"/>
    </source>
</evidence>
<gene>
    <name evidence="2" type="ORF">SPAPADRAFT_60853</name>
</gene>
<feature type="compositionally biased region" description="Polar residues" evidence="1">
    <location>
        <begin position="274"/>
        <end position="285"/>
    </location>
</feature>
<dbReference type="eggNOG" id="ENOG502S0C7">
    <property type="taxonomic scope" value="Eukaryota"/>
</dbReference>
<dbReference type="InParanoid" id="G3AMQ9"/>
<dbReference type="OrthoDB" id="2447880at2759"/>
<evidence type="ECO:0000313" key="2">
    <source>
        <dbReference type="EMBL" id="EGW33503.1"/>
    </source>
</evidence>
<dbReference type="Proteomes" id="UP000000709">
    <property type="component" value="Unassembled WGS sequence"/>
</dbReference>
<dbReference type="Gene3D" id="1.10.10.60">
    <property type="entry name" value="Homeodomain-like"/>
    <property type="match status" value="1"/>
</dbReference>
<dbReference type="AlphaFoldDB" id="G3AMQ9"/>
<accession>G3AMQ9</accession>
<name>G3AMQ9_SPAPN</name>
<proteinExistence type="predicted"/>
<dbReference type="InterPro" id="IPR035451">
    <property type="entry name" value="Ada-like_dom_sf"/>
</dbReference>